<accession>J9C0P2</accession>
<protein>
    <submittedName>
        <fullName evidence="1">Endo-beta-N-acetylglucosaminidase F2</fullName>
    </submittedName>
</protein>
<dbReference type="Pfam" id="PF16141">
    <property type="entry name" value="GH18_BT1044-like"/>
    <property type="match status" value="1"/>
</dbReference>
<feature type="non-terminal residue" evidence="1">
    <location>
        <position position="177"/>
    </location>
</feature>
<dbReference type="PROSITE" id="PS51257">
    <property type="entry name" value="PROKAR_LIPOPROTEIN"/>
    <property type="match status" value="1"/>
</dbReference>
<comment type="caution">
    <text evidence="1">The sequence shown here is derived from an EMBL/GenBank/DDBJ whole genome shotgun (WGS) entry which is preliminary data.</text>
</comment>
<organism evidence="1">
    <name type="scientific">gut metagenome</name>
    <dbReference type="NCBI Taxonomy" id="749906"/>
    <lineage>
        <taxon>unclassified sequences</taxon>
        <taxon>metagenomes</taxon>
        <taxon>organismal metagenomes</taxon>
    </lineage>
</organism>
<reference evidence="1" key="1">
    <citation type="journal article" date="2012" name="PLoS ONE">
        <title>Gene sets for utilization of primary and secondary nutrition supplies in the distal gut of endangered iberian lynx.</title>
        <authorList>
            <person name="Alcaide M."/>
            <person name="Messina E."/>
            <person name="Richter M."/>
            <person name="Bargiela R."/>
            <person name="Peplies J."/>
            <person name="Huws S.A."/>
            <person name="Newbold C.J."/>
            <person name="Golyshin P.N."/>
            <person name="Simon M.A."/>
            <person name="Lopez G."/>
            <person name="Yakimov M.M."/>
            <person name="Ferrer M."/>
        </authorList>
    </citation>
    <scope>NUCLEOTIDE SEQUENCE</scope>
</reference>
<dbReference type="InterPro" id="IPR032320">
    <property type="entry name" value="GH18_BT1044-like"/>
</dbReference>
<proteinExistence type="predicted"/>
<name>J9C0P2_9ZZZZ</name>
<sequence>MNNMNKIYNALLGAGSILLLAGCSEWLDPKPVYEEPENINTPEYYEALRAYKASDHTICFGWFSGWNGSGTDMQNQLRGVPDSMDLVSHWNPVETYVEPLSPAQVEDLKAVQQKGTKVLFCLFWKNLGFRFTPPEITEGMDPGTQEYDKAMADYWGWYRHGSGRYDNSPEAEAAVRK</sequence>
<dbReference type="AlphaFoldDB" id="J9C0P2"/>
<dbReference type="EMBL" id="AMCI01006996">
    <property type="protein sequence ID" value="EJW93390.1"/>
    <property type="molecule type" value="Genomic_DNA"/>
</dbReference>
<evidence type="ECO:0000313" key="1">
    <source>
        <dbReference type="EMBL" id="EJW93390.1"/>
    </source>
</evidence>
<gene>
    <name evidence="1" type="ORF">EVA_18503</name>
</gene>